<keyword evidence="2" id="KW-0472">Membrane</keyword>
<proteinExistence type="predicted"/>
<dbReference type="RefSeq" id="WP_205261552.1">
    <property type="nucleotide sequence ID" value="NZ_JAERWK010000020.1"/>
</dbReference>
<reference evidence="3" key="1">
    <citation type="submission" date="2021-01" db="EMBL/GenBank/DDBJ databases">
        <title>YIM 132084 draft genome.</title>
        <authorList>
            <person name="An D."/>
        </authorList>
    </citation>
    <scope>NUCLEOTIDE SEQUENCE</scope>
    <source>
        <strain evidence="3">YIM 132084</strain>
    </source>
</reference>
<feature type="region of interest" description="Disordered" evidence="1">
    <location>
        <begin position="64"/>
        <end position="150"/>
    </location>
</feature>
<keyword evidence="4" id="KW-1185">Reference proteome</keyword>
<keyword evidence="2" id="KW-1133">Transmembrane helix</keyword>
<name>A0A938YIV3_9ACTN</name>
<feature type="compositionally biased region" description="Low complexity" evidence="1">
    <location>
        <begin position="91"/>
        <end position="108"/>
    </location>
</feature>
<evidence type="ECO:0000313" key="4">
    <source>
        <dbReference type="Proteomes" id="UP000663792"/>
    </source>
</evidence>
<dbReference type="Proteomes" id="UP000663792">
    <property type="component" value="Unassembled WGS sequence"/>
</dbReference>
<evidence type="ECO:0000256" key="1">
    <source>
        <dbReference type="SAM" id="MobiDB-lite"/>
    </source>
</evidence>
<keyword evidence="2" id="KW-0812">Transmembrane</keyword>
<feature type="transmembrane region" description="Helical" evidence="2">
    <location>
        <begin position="35"/>
        <end position="54"/>
    </location>
</feature>
<sequence length="150" mass="14868">MSVLLDRAGLTVTSLLAQPGGPDWDSPKGPEWGKAAPIGLLIILLLGIALYLLIRSMNKQLRKVPKEFGRPGRGRAAGTPGDGVGAGDGTTDGAPGDAAGDAAGGAAAEYRFGAASDLDRPADPASAREPGVGPSRTGSPAASDGADRPG</sequence>
<comment type="caution">
    <text evidence="3">The sequence shown here is derived from an EMBL/GenBank/DDBJ whole genome shotgun (WGS) entry which is preliminary data.</text>
</comment>
<feature type="compositionally biased region" description="Gly residues" evidence="1">
    <location>
        <begin position="80"/>
        <end position="90"/>
    </location>
</feature>
<dbReference type="EMBL" id="JAERWK010000020">
    <property type="protein sequence ID" value="MBM9468590.1"/>
    <property type="molecule type" value="Genomic_DNA"/>
</dbReference>
<accession>A0A938YIV3</accession>
<dbReference type="AlphaFoldDB" id="A0A938YIV3"/>
<organism evidence="3 4">
    <name type="scientific">Nakamurella leprariae</name>
    <dbReference type="NCBI Taxonomy" id="2803911"/>
    <lineage>
        <taxon>Bacteria</taxon>
        <taxon>Bacillati</taxon>
        <taxon>Actinomycetota</taxon>
        <taxon>Actinomycetes</taxon>
        <taxon>Nakamurellales</taxon>
        <taxon>Nakamurellaceae</taxon>
        <taxon>Nakamurella</taxon>
    </lineage>
</organism>
<gene>
    <name evidence="3" type="ORF">JL106_14995</name>
</gene>
<protein>
    <submittedName>
        <fullName evidence="3">Uncharacterized protein</fullName>
    </submittedName>
</protein>
<evidence type="ECO:0000256" key="2">
    <source>
        <dbReference type="SAM" id="Phobius"/>
    </source>
</evidence>
<evidence type="ECO:0000313" key="3">
    <source>
        <dbReference type="EMBL" id="MBM9468590.1"/>
    </source>
</evidence>